<accession>A0AB39PS93</accession>
<dbReference type="RefSeq" id="WP_369243173.1">
    <property type="nucleotide sequence ID" value="NZ_CP163435.1"/>
</dbReference>
<evidence type="ECO:0000313" key="2">
    <source>
        <dbReference type="EMBL" id="XDQ31864.1"/>
    </source>
</evidence>
<dbReference type="EMBL" id="CP163435">
    <property type="protein sequence ID" value="XDQ31864.1"/>
    <property type="molecule type" value="Genomic_DNA"/>
</dbReference>
<dbReference type="AlphaFoldDB" id="A0AB39PS93"/>
<proteinExistence type="predicted"/>
<sequence>MTGSTNGSRSPVELTARTELTTPEKRITKPTNSVVTTASQVRCATSVPTQISTAQAIAGPTCARRRSTIEPLWSTSNSMENALRAAL</sequence>
<gene>
    <name evidence="2" type="ORF">AB5J56_05020</name>
</gene>
<organism evidence="2">
    <name type="scientific">Streptomyces sp. R21</name>
    <dbReference type="NCBI Taxonomy" id="3238627"/>
    <lineage>
        <taxon>Bacteria</taxon>
        <taxon>Bacillati</taxon>
        <taxon>Actinomycetota</taxon>
        <taxon>Actinomycetes</taxon>
        <taxon>Kitasatosporales</taxon>
        <taxon>Streptomycetaceae</taxon>
        <taxon>Streptomyces</taxon>
    </lineage>
</organism>
<feature type="region of interest" description="Disordered" evidence="1">
    <location>
        <begin position="1"/>
        <end position="31"/>
    </location>
</feature>
<evidence type="ECO:0000256" key="1">
    <source>
        <dbReference type="SAM" id="MobiDB-lite"/>
    </source>
</evidence>
<protein>
    <submittedName>
        <fullName evidence="2">Uncharacterized protein</fullName>
    </submittedName>
</protein>
<reference evidence="2" key="1">
    <citation type="submission" date="2024-07" db="EMBL/GenBank/DDBJ databases">
        <authorList>
            <person name="Yu S.T."/>
        </authorList>
    </citation>
    <scope>NUCLEOTIDE SEQUENCE</scope>
    <source>
        <strain evidence="2">R21</strain>
    </source>
</reference>
<name>A0AB39PS93_9ACTN</name>